<evidence type="ECO:0000313" key="6">
    <source>
        <dbReference type="EMBL" id="KAJ8893336.1"/>
    </source>
</evidence>
<dbReference type="InterPro" id="IPR050951">
    <property type="entry name" value="Retrovirus_Pol_polyprotein"/>
</dbReference>
<feature type="domain" description="CCHC-type" evidence="4">
    <location>
        <begin position="51"/>
        <end position="66"/>
    </location>
</feature>
<dbReference type="InterPro" id="IPR000477">
    <property type="entry name" value="RT_dom"/>
</dbReference>
<comment type="caution">
    <text evidence="6">The sequence shown here is derived from an EMBL/GenBank/DDBJ whole genome shotgun (WGS) entry which is preliminary data.</text>
</comment>
<evidence type="ECO:0000259" key="4">
    <source>
        <dbReference type="PROSITE" id="PS50158"/>
    </source>
</evidence>
<proteinExistence type="predicted"/>
<dbReference type="InterPro" id="IPR001878">
    <property type="entry name" value="Znf_CCHC"/>
</dbReference>
<keyword evidence="2" id="KW-0863">Zinc-finger</keyword>
<dbReference type="EMBL" id="JARBHB010000002">
    <property type="protein sequence ID" value="KAJ8893336.1"/>
    <property type="molecule type" value="Genomic_DNA"/>
</dbReference>
<dbReference type="EC" id="2.7.7.49" evidence="1"/>
<evidence type="ECO:0000256" key="3">
    <source>
        <dbReference type="SAM" id="MobiDB-lite"/>
    </source>
</evidence>
<dbReference type="SMART" id="SM00343">
    <property type="entry name" value="ZnF_C2HC"/>
    <property type="match status" value="1"/>
</dbReference>
<evidence type="ECO:0000256" key="2">
    <source>
        <dbReference type="PROSITE-ProRule" id="PRU00047"/>
    </source>
</evidence>
<dbReference type="InterPro" id="IPR001584">
    <property type="entry name" value="Integrase_cat-core"/>
</dbReference>
<keyword evidence="2" id="KW-0862">Zinc</keyword>
<dbReference type="InterPro" id="IPR012337">
    <property type="entry name" value="RNaseH-like_sf"/>
</dbReference>
<sequence>MVEAICTERYGKGRPLKQTTERGQLSSLLFECSRCGGSYQQRTCPAFGKSCRKCGKPGHFAQMCRSRQVTTLTDTTFQTEKGQHTHNVESEEVFLISCVFSTEIEFDWVETLTLPPNHKVNFKLDTGAQCNGFVYDIDLVDQPNLKVHPSRRVPYPIKNKVKEEIDSMVKSNIIATITEPIPAVSPMVVVRQNGSDKIATRLHHSKYFPSKYFTFATPLGCYACKRMPFGLASAPEIFQQVMTHLLQDIDGTECSMDDILIHASTKAELEDIILKVVIKLKQARMQWHIITRKWISPEPAKVATIEQIKKPTTIQELQRFLGMVNYLSKFIPNVSELSTPLCQLLKNNMPWHWEYNQVSAFETLKGYLKFLPLLTYYDYNKPVTLSADASSHPEASVLLQENQPIAYASKARTKVQLNYSQIEKEVLFILTALMPYNPTVMYVKDSQLYIADALSRDCHNIPEVDLPPTFEIHILIPLSKQHTMELQQAVDSKELAVYKDIIFKGAQTLIPSSLKGLVLSHLHRPHKGIIGTLKLARDRVFWPGMTQEITEFVQKCAACKLSQENPTQECLTVEDIPSRPWMYVASDLFQLKGNYLVIVDNYSVYFDFTLLRSTTSGAVIRELKRWFSQHGIPDELWMDGSPQYSSHEFEKFRREWNFKHRISSLHFPRSNGLAERYVQEAKNLICKCCIDDTDNACSLTSQEYPPREAETHKRWVPAKIVQPVPKSRLYIIDTPTGRYWRNSWFIKPREETYHKVEQAPYTAAGPSQQLAPTHSRSRSTSPDFLGFRGDLQKRDNPNVNTSAPKKTRSGRNVSPPLKLDF</sequence>
<dbReference type="Gene3D" id="3.10.10.10">
    <property type="entry name" value="HIV Type 1 Reverse Transcriptase, subunit A, domain 1"/>
    <property type="match status" value="1"/>
</dbReference>
<dbReference type="SUPFAM" id="SSF53098">
    <property type="entry name" value="Ribonuclease H-like"/>
    <property type="match status" value="1"/>
</dbReference>
<dbReference type="PANTHER" id="PTHR37984">
    <property type="entry name" value="PROTEIN CBG26694"/>
    <property type="match status" value="1"/>
</dbReference>
<feature type="region of interest" description="Disordered" evidence="3">
    <location>
        <begin position="762"/>
        <end position="821"/>
    </location>
</feature>
<dbReference type="Gene3D" id="3.30.420.10">
    <property type="entry name" value="Ribonuclease H-like superfamily/Ribonuclease H"/>
    <property type="match status" value="1"/>
</dbReference>
<dbReference type="Pfam" id="PF00098">
    <property type="entry name" value="zf-CCHC"/>
    <property type="match status" value="1"/>
</dbReference>
<name>A0ABQ9I9L5_9NEOP</name>
<feature type="compositionally biased region" description="Polar residues" evidence="3">
    <location>
        <begin position="765"/>
        <end position="782"/>
    </location>
</feature>
<reference evidence="6 7" key="1">
    <citation type="submission" date="2023-02" db="EMBL/GenBank/DDBJ databases">
        <title>LHISI_Scaffold_Assembly.</title>
        <authorList>
            <person name="Stuart O.P."/>
            <person name="Cleave R."/>
            <person name="Magrath M.J.L."/>
            <person name="Mikheyev A.S."/>
        </authorList>
    </citation>
    <scope>NUCLEOTIDE SEQUENCE [LARGE SCALE GENOMIC DNA]</scope>
    <source>
        <strain evidence="6">Daus_M_001</strain>
        <tissue evidence="6">Leg muscle</tissue>
    </source>
</reference>
<dbReference type="InterPro" id="IPR041577">
    <property type="entry name" value="RT_RNaseH_2"/>
</dbReference>
<dbReference type="Gene3D" id="4.10.60.10">
    <property type="entry name" value="Zinc finger, CCHC-type"/>
    <property type="match status" value="1"/>
</dbReference>
<dbReference type="Proteomes" id="UP001159363">
    <property type="component" value="Chromosome 2"/>
</dbReference>
<dbReference type="InterPro" id="IPR036397">
    <property type="entry name" value="RNaseH_sf"/>
</dbReference>
<dbReference type="PROSITE" id="PS50158">
    <property type="entry name" value="ZF_CCHC"/>
    <property type="match status" value="1"/>
</dbReference>
<evidence type="ECO:0000256" key="1">
    <source>
        <dbReference type="ARBA" id="ARBA00012493"/>
    </source>
</evidence>
<dbReference type="PROSITE" id="PS50994">
    <property type="entry name" value="INTEGRASE"/>
    <property type="match status" value="1"/>
</dbReference>
<gene>
    <name evidence="6" type="ORF">PR048_005927</name>
</gene>
<dbReference type="Gene3D" id="1.10.340.70">
    <property type="match status" value="1"/>
</dbReference>
<dbReference type="Pfam" id="PF17921">
    <property type="entry name" value="Integrase_H2C2"/>
    <property type="match status" value="1"/>
</dbReference>
<dbReference type="SUPFAM" id="SSF56672">
    <property type="entry name" value="DNA/RNA polymerases"/>
    <property type="match status" value="1"/>
</dbReference>
<dbReference type="InterPro" id="IPR043128">
    <property type="entry name" value="Rev_trsase/Diguanyl_cyclase"/>
</dbReference>
<keyword evidence="7" id="KW-1185">Reference proteome</keyword>
<dbReference type="InterPro" id="IPR041588">
    <property type="entry name" value="Integrase_H2C2"/>
</dbReference>
<dbReference type="InterPro" id="IPR043502">
    <property type="entry name" value="DNA/RNA_pol_sf"/>
</dbReference>
<dbReference type="PANTHER" id="PTHR37984:SF9">
    <property type="entry name" value="INTEGRASE CATALYTIC DOMAIN-CONTAINING PROTEIN"/>
    <property type="match status" value="1"/>
</dbReference>
<dbReference type="Pfam" id="PF17919">
    <property type="entry name" value="RT_RNaseH_2"/>
    <property type="match status" value="1"/>
</dbReference>
<evidence type="ECO:0000259" key="5">
    <source>
        <dbReference type="PROSITE" id="PS50994"/>
    </source>
</evidence>
<keyword evidence="2" id="KW-0479">Metal-binding</keyword>
<dbReference type="Pfam" id="PF00078">
    <property type="entry name" value="RVT_1"/>
    <property type="match status" value="1"/>
</dbReference>
<feature type="domain" description="Integrase catalytic" evidence="5">
    <location>
        <begin position="573"/>
        <end position="733"/>
    </location>
</feature>
<dbReference type="Gene3D" id="3.30.70.270">
    <property type="match status" value="2"/>
</dbReference>
<organism evidence="6 7">
    <name type="scientific">Dryococelus australis</name>
    <dbReference type="NCBI Taxonomy" id="614101"/>
    <lineage>
        <taxon>Eukaryota</taxon>
        <taxon>Metazoa</taxon>
        <taxon>Ecdysozoa</taxon>
        <taxon>Arthropoda</taxon>
        <taxon>Hexapoda</taxon>
        <taxon>Insecta</taxon>
        <taxon>Pterygota</taxon>
        <taxon>Neoptera</taxon>
        <taxon>Polyneoptera</taxon>
        <taxon>Phasmatodea</taxon>
        <taxon>Verophasmatodea</taxon>
        <taxon>Anareolatae</taxon>
        <taxon>Phasmatidae</taxon>
        <taxon>Eurycanthinae</taxon>
        <taxon>Dryococelus</taxon>
    </lineage>
</organism>
<accession>A0ABQ9I9L5</accession>
<evidence type="ECO:0000313" key="7">
    <source>
        <dbReference type="Proteomes" id="UP001159363"/>
    </source>
</evidence>
<protein>
    <recommendedName>
        <fullName evidence="1">RNA-directed DNA polymerase</fullName>
        <ecNumber evidence="1">2.7.7.49</ecNumber>
    </recommendedName>
</protein>